<sequence length="109" mass="12687">MENNQTAFLKGVTILAEEHFRSLRPYRSGFEVEHLYIKGYQDLLFHLESLINVCILALDNPHVGEHTQIREPQVHIQKVLELTAQLIPFEEAGFLDQMRELISTLEKED</sequence>
<dbReference type="AlphaFoldDB" id="A0A444VN98"/>
<proteinExistence type="predicted"/>
<evidence type="ECO:0000313" key="2">
    <source>
        <dbReference type="EMBL" id="RYC52281.1"/>
    </source>
</evidence>
<dbReference type="RefSeq" id="WP_116216578.1">
    <property type="nucleotide sequence ID" value="NZ_ML142908.1"/>
</dbReference>
<reference evidence="2 3" key="1">
    <citation type="submission" date="2014-04" db="EMBL/GenBank/DDBJ databases">
        <title>Whole genome of Muricauda olearia.</title>
        <authorList>
            <person name="Zhang X.-H."/>
            <person name="Tang K."/>
        </authorList>
    </citation>
    <scope>NUCLEOTIDE SEQUENCE [LARGE SCALE GENOMIC DNA]</scope>
    <source>
        <strain evidence="2 3">Th120</strain>
    </source>
</reference>
<evidence type="ECO:0000313" key="1">
    <source>
        <dbReference type="EMBL" id="KAB7528574.1"/>
    </source>
</evidence>
<dbReference type="Proteomes" id="UP000429785">
    <property type="component" value="Unassembled WGS sequence"/>
</dbReference>
<dbReference type="EMBL" id="JJMP01000003">
    <property type="protein sequence ID" value="RYC52281.1"/>
    <property type="molecule type" value="Genomic_DNA"/>
</dbReference>
<keyword evidence="3" id="KW-1185">Reference proteome</keyword>
<gene>
    <name evidence="2" type="ORF">DN53_10390</name>
    <name evidence="1" type="ORF">F8C76_11980</name>
</gene>
<evidence type="ECO:0000313" key="4">
    <source>
        <dbReference type="Proteomes" id="UP000429785"/>
    </source>
</evidence>
<dbReference type="OrthoDB" id="1446962at2"/>
<dbReference type="EMBL" id="WELG01000002">
    <property type="protein sequence ID" value="KAB7528574.1"/>
    <property type="molecule type" value="Genomic_DNA"/>
</dbReference>
<protein>
    <submittedName>
        <fullName evidence="2">Uncharacterized protein</fullName>
    </submittedName>
</protein>
<name>A0A444VN98_9FLAO</name>
<organism evidence="2 3">
    <name type="scientific">Flagellimonas olearia</name>
    <dbReference type="NCBI Taxonomy" id="552546"/>
    <lineage>
        <taxon>Bacteria</taxon>
        <taxon>Pseudomonadati</taxon>
        <taxon>Bacteroidota</taxon>
        <taxon>Flavobacteriia</taxon>
        <taxon>Flavobacteriales</taxon>
        <taxon>Flavobacteriaceae</taxon>
        <taxon>Flagellimonas</taxon>
    </lineage>
</organism>
<evidence type="ECO:0000313" key="3">
    <source>
        <dbReference type="Proteomes" id="UP000290261"/>
    </source>
</evidence>
<comment type="caution">
    <text evidence="2">The sequence shown here is derived from an EMBL/GenBank/DDBJ whole genome shotgun (WGS) entry which is preliminary data.</text>
</comment>
<accession>A0A444VN98</accession>
<reference evidence="1 4" key="2">
    <citation type="submission" date="2019-10" db="EMBL/GenBank/DDBJ databases">
        <title>Muricauda olearia CL-SS4 JCM15563 genome.</title>
        <authorList>
            <person name="Liu L."/>
        </authorList>
    </citation>
    <scope>NUCLEOTIDE SEQUENCE [LARGE SCALE GENOMIC DNA]</scope>
    <source>
        <strain evidence="1 4">CL-SS4</strain>
    </source>
</reference>
<dbReference type="Proteomes" id="UP000290261">
    <property type="component" value="Unassembled WGS sequence"/>
</dbReference>